<protein>
    <submittedName>
        <fullName evidence="1">Uncharacterized protein</fullName>
    </submittedName>
</protein>
<gene>
    <name evidence="1" type="ORF">EG240_00605</name>
</gene>
<evidence type="ECO:0000313" key="1">
    <source>
        <dbReference type="EMBL" id="RRJ93300.1"/>
    </source>
</evidence>
<dbReference type="RefSeq" id="WP_125016347.1">
    <property type="nucleotide sequence ID" value="NZ_RQVQ01000001.1"/>
</dbReference>
<dbReference type="Proteomes" id="UP000275719">
    <property type="component" value="Unassembled WGS sequence"/>
</dbReference>
<dbReference type="OrthoDB" id="1436876at2"/>
<accession>A0A3P3WE01</accession>
<name>A0A3P3WE01_9FLAO</name>
<comment type="caution">
    <text evidence="1">The sequence shown here is derived from an EMBL/GenBank/DDBJ whole genome shotgun (WGS) entry which is preliminary data.</text>
</comment>
<proteinExistence type="predicted"/>
<sequence length="146" mass="17062">MKIFFLVLFSVFFVSCSQEKFQIYSKNKECCISIITDKPNKIRYIISGDNFDLSKGNYVKISIDNFDPIAEEIIGYWSDNNCGWVLYNHNSIILENKLDTMKFKVKTHLPTDSYGITRLEPILKNNYFRVDLSYFDIVSVDGNIRL</sequence>
<dbReference type="PROSITE" id="PS51257">
    <property type="entry name" value="PROKAR_LIPOPROTEIN"/>
    <property type="match status" value="1"/>
</dbReference>
<dbReference type="AlphaFoldDB" id="A0A3P3WE01"/>
<dbReference type="EMBL" id="RQVQ01000001">
    <property type="protein sequence ID" value="RRJ93300.1"/>
    <property type="molecule type" value="Genomic_DNA"/>
</dbReference>
<organism evidence="1 2">
    <name type="scientific">Paenimyroides tangerinum</name>
    <dbReference type="NCBI Taxonomy" id="2488728"/>
    <lineage>
        <taxon>Bacteria</taxon>
        <taxon>Pseudomonadati</taxon>
        <taxon>Bacteroidota</taxon>
        <taxon>Flavobacteriia</taxon>
        <taxon>Flavobacteriales</taxon>
        <taxon>Flavobacteriaceae</taxon>
        <taxon>Paenimyroides</taxon>
    </lineage>
</organism>
<reference evidence="1 2" key="1">
    <citation type="submission" date="2018-11" db="EMBL/GenBank/DDBJ databases">
        <title>Flavobacterium sp. nov., YIM 102701-2 draft genome.</title>
        <authorList>
            <person name="Li G."/>
            <person name="Jiang Y."/>
        </authorList>
    </citation>
    <scope>NUCLEOTIDE SEQUENCE [LARGE SCALE GENOMIC DNA]</scope>
    <source>
        <strain evidence="1 2">YIM 102701-2</strain>
    </source>
</reference>
<keyword evidence="2" id="KW-1185">Reference proteome</keyword>
<evidence type="ECO:0000313" key="2">
    <source>
        <dbReference type="Proteomes" id="UP000275719"/>
    </source>
</evidence>